<protein>
    <recommendedName>
        <fullName evidence="3">Poly-gamma-glutamate synthase PgsB</fullName>
    </recommendedName>
</protein>
<proteinExistence type="predicted"/>
<dbReference type="InterPro" id="IPR008337">
    <property type="entry name" value="Capsule_biosynth_CapB"/>
</dbReference>
<sequence length="1347" mass="154475">MANNSSYQKILATGLSAFWQRAYRQYLTELAQKWQQNADNNLPPDAPTNLIKGIRLLSEHLNECGVRLDSLRSRYRIFHTEISQETSETGRRELLLEFCQYLGSSNLRNDRKALKRYLDEDAVTERWQSRLKDQEYFASFLMGRISALFDLLAFSAAVDKILGSWQELTVEALLTPWIRYSSEPKVQLAAFKSLSSMLTSLHSQDPHILSSELLRYTYRFSLDKEQQPELQIEALNLLAVADINKAINLIDTRINREDEQDQIFFRAAIADVISLHYLNKPEIFELTEQLIQDPSPTVRQSVIRVLPVCDDEKKITSILLRLSKDESDAVYCYLVSQLPYIQHSQLIFAFILNELKRCSSLIRFKALCRGLVSLVGILSGSAKERVTLEQRCNEVLNQVIASNDSPRLQYLALEARERVWAILQSDLKKALSPLLKVRKKSVALNQEQQKILSSDNGKRWLAANIGHRFTIQVQKQKILNDTRMGFRLWRFIYEFRHPATDKRQHHSHVTGRLYQSHDIIPSGQLAEVSQTTVPGEPLHMAEEGHWRPFLPLLDQVISALQKGLTGKVTTLYHVAGKTEITPPKSLFKNLMARLKLSFRFKYFAELRNRAWDSDAPDRYVRELEKLGIGIKCNGYPVKSDAATLTQVPAVSRFFDIAVPITVIQFYQDFQRYFVSVYQNTIQHILLFSLFMLALFWGNHALLGQRIKSARKQIPITIGGWGTRGKSGTERLKSALVNSVGLATMSKTTGCEAMFLYATRYGQLQEMFLFRPYDKATIWEQTFVTRLAAKLKADTLCWECMGLTPRYIDILQQQWMQDDMVTITNCFPDHEDLQGPAGIDVPQVIAKFIPQKSKVWTSEENMLAYLEKEAIEKNAQLTPVDWLEIATIPEDLLERFPYQEHPANIALVAKMAEEMQMSRIMAIKEMADRVVPDIGVLQVFPYTEVAGRTMRFINGMSANERYGALANWERLGYTDRKQQLSGDLQLVTVINNRADRVPRSKVFARLIAFDFSARVHFVIGNNLNGFQQFAEEAFAERLESNLNIAGQPQEYVQQFQSLLRFLLLPVEIEQLENYLQKLCAGQLPPCAGDIGLIETKLQEIPTTQLDSSTKTHAQSLLRQFSEAQTLLQNLSSEDQITATSHKTVTEFLTDIFVQKIQLVDDYHISGNELNMHIAQHIPGNIQTDILGLQNIKGPGLDFVYSWQQWQKVQLLTRTIETQYGEALSQSLKELASLPVYSHLDRNAVEQCIAILSKAQSSLHEDSRYDLEKIRKNLLQEEDDKTPQVEHNRIWQFFLHQIEEVFDVFDAVLRGRKAKQILIDLAAQRISLKKAAWMLKILNKRQKGGWLGR</sequence>
<dbReference type="RefSeq" id="WP_338290793.1">
    <property type="nucleotide sequence ID" value="NZ_AP027272.1"/>
</dbReference>
<gene>
    <name evidence="1" type="ORF">MACH26_04310</name>
</gene>
<evidence type="ECO:0000313" key="1">
    <source>
        <dbReference type="EMBL" id="BDX04910.1"/>
    </source>
</evidence>
<evidence type="ECO:0000313" key="2">
    <source>
        <dbReference type="Proteomes" id="UP001333710"/>
    </source>
</evidence>
<evidence type="ECO:0008006" key="3">
    <source>
        <dbReference type="Google" id="ProtNLM"/>
    </source>
</evidence>
<dbReference type="PRINTS" id="PR01758">
    <property type="entry name" value="CAPSULEPROTB"/>
</dbReference>
<dbReference type="Proteomes" id="UP001333710">
    <property type="component" value="Chromosome"/>
</dbReference>
<dbReference type="EMBL" id="AP027272">
    <property type="protein sequence ID" value="BDX04910.1"/>
    <property type="molecule type" value="Genomic_DNA"/>
</dbReference>
<name>A0AA48KT11_9ALTE</name>
<keyword evidence="2" id="KW-1185">Reference proteome</keyword>
<accession>A0AA48KT11</accession>
<dbReference type="SUPFAM" id="SSF48371">
    <property type="entry name" value="ARM repeat"/>
    <property type="match status" value="1"/>
</dbReference>
<reference evidence="1" key="1">
    <citation type="submission" date="2023-01" db="EMBL/GenBank/DDBJ databases">
        <title>Complete genome sequence of Planctobacterium marinum strain Dej080120_11.</title>
        <authorList>
            <person name="Ueki S."/>
            <person name="Maruyama F."/>
        </authorList>
    </citation>
    <scope>NUCLEOTIDE SEQUENCE</scope>
    <source>
        <strain evidence="1">Dej080120_11</strain>
    </source>
</reference>
<dbReference type="InterPro" id="IPR016024">
    <property type="entry name" value="ARM-type_fold"/>
</dbReference>
<dbReference type="KEGG" id="pmaw:MACH26_04310"/>
<dbReference type="GO" id="GO:0016020">
    <property type="term" value="C:membrane"/>
    <property type="evidence" value="ECO:0007669"/>
    <property type="project" value="InterPro"/>
</dbReference>
<dbReference type="InterPro" id="IPR011989">
    <property type="entry name" value="ARM-like"/>
</dbReference>
<organism evidence="1 2">
    <name type="scientific">Planctobacterium marinum</name>
    <dbReference type="NCBI Taxonomy" id="1631968"/>
    <lineage>
        <taxon>Bacteria</taxon>
        <taxon>Pseudomonadati</taxon>
        <taxon>Pseudomonadota</taxon>
        <taxon>Gammaproteobacteria</taxon>
        <taxon>Alteromonadales</taxon>
        <taxon>Alteromonadaceae</taxon>
        <taxon>Planctobacterium</taxon>
    </lineage>
</organism>
<dbReference type="Gene3D" id="1.25.10.10">
    <property type="entry name" value="Leucine-rich Repeat Variant"/>
    <property type="match status" value="1"/>
</dbReference>
<dbReference type="GO" id="GO:0045227">
    <property type="term" value="P:capsule polysaccharide biosynthetic process"/>
    <property type="evidence" value="ECO:0007669"/>
    <property type="project" value="InterPro"/>
</dbReference>